<feature type="compositionally biased region" description="Polar residues" evidence="1">
    <location>
        <begin position="746"/>
        <end position="755"/>
    </location>
</feature>
<reference evidence="3" key="1">
    <citation type="journal article" date="2014" name="Genome Announc.">
        <title>Draft genome sequence of the formaldehyde-resistant fungus Byssochlamys spectabilis No. 5 (anamorph Paecilomyces variotii No. 5) (NBRC109023).</title>
        <authorList>
            <person name="Oka T."/>
            <person name="Ekino K."/>
            <person name="Fukuda K."/>
            <person name="Nomura Y."/>
        </authorList>
    </citation>
    <scope>NUCLEOTIDE SEQUENCE [LARGE SCALE GENOMIC DNA]</scope>
    <source>
        <strain evidence="3">No. 5 / NBRC 109023</strain>
    </source>
</reference>
<feature type="region of interest" description="Disordered" evidence="1">
    <location>
        <begin position="528"/>
        <end position="598"/>
    </location>
</feature>
<evidence type="ECO:0000256" key="1">
    <source>
        <dbReference type="SAM" id="MobiDB-lite"/>
    </source>
</evidence>
<feature type="region of interest" description="Disordered" evidence="1">
    <location>
        <begin position="490"/>
        <end position="510"/>
    </location>
</feature>
<feature type="region of interest" description="Disordered" evidence="1">
    <location>
        <begin position="291"/>
        <end position="324"/>
    </location>
</feature>
<feature type="compositionally biased region" description="Basic and acidic residues" evidence="1">
    <location>
        <begin position="565"/>
        <end position="578"/>
    </location>
</feature>
<name>V5I2E2_BYSSN</name>
<feature type="region of interest" description="Disordered" evidence="1">
    <location>
        <begin position="1"/>
        <end position="211"/>
    </location>
</feature>
<organism evidence="2 3">
    <name type="scientific">Byssochlamys spectabilis (strain No. 5 / NBRC 109023)</name>
    <name type="common">Paecilomyces variotii</name>
    <dbReference type="NCBI Taxonomy" id="1356009"/>
    <lineage>
        <taxon>Eukaryota</taxon>
        <taxon>Fungi</taxon>
        <taxon>Dikarya</taxon>
        <taxon>Ascomycota</taxon>
        <taxon>Pezizomycotina</taxon>
        <taxon>Eurotiomycetes</taxon>
        <taxon>Eurotiomycetidae</taxon>
        <taxon>Eurotiales</taxon>
        <taxon>Thermoascaceae</taxon>
        <taxon>Paecilomyces</taxon>
    </lineage>
</organism>
<dbReference type="HOGENOM" id="CLU_003071_1_0_1"/>
<accession>V5I2E2</accession>
<evidence type="ECO:0000313" key="2">
    <source>
        <dbReference type="EMBL" id="GAD97055.1"/>
    </source>
</evidence>
<feature type="region of interest" description="Disordered" evidence="1">
    <location>
        <begin position="926"/>
        <end position="949"/>
    </location>
</feature>
<feature type="region of interest" description="Disordered" evidence="1">
    <location>
        <begin position="374"/>
        <end position="477"/>
    </location>
</feature>
<comment type="caution">
    <text evidence="2">The sequence shown here is derived from an EMBL/GenBank/DDBJ whole genome shotgun (WGS) entry which is preliminary data.</text>
</comment>
<feature type="compositionally biased region" description="Polar residues" evidence="1">
    <location>
        <begin position="121"/>
        <end position="135"/>
    </location>
</feature>
<dbReference type="Proteomes" id="UP000018001">
    <property type="component" value="Unassembled WGS sequence"/>
</dbReference>
<feature type="compositionally biased region" description="Basic and acidic residues" evidence="1">
    <location>
        <begin position="446"/>
        <end position="470"/>
    </location>
</feature>
<feature type="compositionally biased region" description="Polar residues" evidence="1">
    <location>
        <begin position="392"/>
        <end position="416"/>
    </location>
</feature>
<dbReference type="eggNOG" id="ENOG502S9TA">
    <property type="taxonomic scope" value="Eukaryota"/>
</dbReference>
<protein>
    <submittedName>
        <fullName evidence="2">Uncharacterized protein</fullName>
    </submittedName>
</protein>
<dbReference type="InParanoid" id="V5I2E2"/>
<gene>
    <name evidence="2" type="ORF">PVAR5_5724</name>
</gene>
<feature type="compositionally biased region" description="Low complexity" evidence="1">
    <location>
        <begin position="18"/>
        <end position="34"/>
    </location>
</feature>
<dbReference type="AlphaFoldDB" id="V5I2E2"/>
<feature type="region of interest" description="Disordered" evidence="1">
    <location>
        <begin position="739"/>
        <end position="766"/>
    </location>
</feature>
<evidence type="ECO:0000313" key="3">
    <source>
        <dbReference type="Proteomes" id="UP000018001"/>
    </source>
</evidence>
<feature type="compositionally biased region" description="Polar residues" evidence="1">
    <location>
        <begin position="298"/>
        <end position="314"/>
    </location>
</feature>
<feature type="region of interest" description="Disordered" evidence="1">
    <location>
        <begin position="967"/>
        <end position="1057"/>
    </location>
</feature>
<keyword evidence="3" id="KW-1185">Reference proteome</keyword>
<proteinExistence type="predicted"/>
<dbReference type="EMBL" id="BAUL01000183">
    <property type="protein sequence ID" value="GAD97055.1"/>
    <property type="molecule type" value="Genomic_DNA"/>
</dbReference>
<dbReference type="OrthoDB" id="5408302at2759"/>
<feature type="compositionally biased region" description="Low complexity" evidence="1">
    <location>
        <begin position="1023"/>
        <end position="1034"/>
    </location>
</feature>
<sequence length="1071" mass="116422">MAPSTVFSYWRREHRRPSSSVPTSPLPVPTVNSPDNPPQLPGIPQTPILADTIIDSSAISDTYSPIPSSEDPPGWTANKLGAGVSSPDTQPSPVNLRVPSPALERLSRPNSSPDEAKKKPTITTQSNLSQQSVVPSRQEHSESESSKPSSPWRLTFGKGFLNSQSQSSDGHKRSSIHGGIVGEKLRLRSSPEDSPGEAGAQPKDFKAENFGSRRYSDYELSAEHAPQKHGKTKLHLLNPMSLLARRRSSQLAHAKPDELKIVPAIPDDYDPRIRGKIVHDFSAPRQRRNVSMVAAGSQDASQQNYISPPYQSGDSNKRHSQHSPVFKEHFEDDEKALQIENKGYLQSSLLTGRPPGSNESGAVPAFAKNLPSKLPEHTEEASEPPIDDPEPQSISHSPTKRASPNQQQQQGGNTESRAAGLPRHLRSNASRFSFDMGGVGSSVQEKLLEEKHKEKEAARRAKADLERSEYSDYEDEFDYDLDDDINGLEERIPGVNADSDGEDDEFRGFSGPGKIVKNTFFVPSLPPVIASPMNPDGPDLGAASRSHQQPEGRSDSLSDYGDALVGEKKQDTATHETADANGPAQMAQVPEGGNARNQQSVDDFYFHDEEFDDLTADTGEEQFDESIFDDETSHLYDRKVSAPVLPAVPEAQIISSESFQETAQPMDEEPVKNSNLRHVPSLASDFGSRSTQNGLPQRLPSVTAPTSRVGVLSEHNLEVFHNALAKAASNAALQRTGSVGEVSLGRESTTRSADSQPGLMSDDSRLSQTQTVDTMAFDDVFEDDGFNYDDDGFDDDPIIAEANAEALENDDEGFYGQEFGFYAQAHGNSTSQMVNGGYFLPRGIEGVHRSHSGRANFREPSLTPITERSEWSTRNSIISLTAHGASHSNPSLSSPGLAQLVDMGGMDDEMSLNALMKLRRGAFGGSNGSLRSSASPSPQPQQPSSNRASFHSACVAFMDPANALVDSPGGMNPISPLPFSDEEGSPTSPTLAGSFYQKLPKPVVAEGEVRSSTTNNRQRPSHSRTSSSASVSYMRETDEDGSSKWVLERRRPSDSGEMEVYQREVLEESRI</sequence>
<feature type="compositionally biased region" description="Low complexity" evidence="1">
    <location>
        <begin position="928"/>
        <end position="949"/>
    </location>
</feature>
<feature type="compositionally biased region" description="Acidic residues" evidence="1">
    <location>
        <begin position="381"/>
        <end position="390"/>
    </location>
</feature>
<feature type="compositionally biased region" description="Polar residues" evidence="1">
    <location>
        <begin position="54"/>
        <end position="67"/>
    </location>
</feature>
<feature type="compositionally biased region" description="Basic and acidic residues" evidence="1">
    <location>
        <begin position="1046"/>
        <end position="1057"/>
    </location>
</feature>